<evidence type="ECO:0000256" key="1">
    <source>
        <dbReference type="SAM" id="SignalP"/>
    </source>
</evidence>
<sequence length="231" mass="26042">MKRFLLFLFVLLGCTPQYSDDAFIGYEYLGARYLGDPLGESVAPDTDPLVRDDAFDCVTFVETSLAGGDVQKLNKIRYKNGEVDFVNRNHFIETDWLANNADIVADVTEKYGDTDVRHVVIDKQNWLKKVHGINADFPKQVVDLHYIPYDKVKYINVTKPIIVLFIAGNFEKSDIIGTDLAVRHMGFLLPGGVLRHASSQYGRVMDVDFCQYALARAADKNNLGVMLVEIK</sequence>
<dbReference type="Pfam" id="PF07313">
    <property type="entry name" value="AmiA-like"/>
    <property type="match status" value="1"/>
</dbReference>
<dbReference type="InterPro" id="IPR038765">
    <property type="entry name" value="Papain-like_cys_pep_sf"/>
</dbReference>
<dbReference type="AlphaFoldDB" id="A0A940DCW3"/>
<dbReference type="Gene3D" id="2.30.260.10">
    <property type="entry name" value="putative xylanase like domain"/>
    <property type="match status" value="1"/>
</dbReference>
<dbReference type="Proteomes" id="UP000721442">
    <property type="component" value="Unassembled WGS sequence"/>
</dbReference>
<dbReference type="SUPFAM" id="SSF54001">
    <property type="entry name" value="Cysteine proteinases"/>
    <property type="match status" value="1"/>
</dbReference>
<protein>
    <submittedName>
        <fullName evidence="2">DUF1460 domain-containing protein</fullName>
    </submittedName>
</protein>
<dbReference type="EMBL" id="JADINE010000024">
    <property type="protein sequence ID" value="MBO8407136.1"/>
    <property type="molecule type" value="Genomic_DNA"/>
</dbReference>
<name>A0A940DCW3_9PROT</name>
<evidence type="ECO:0000313" key="2">
    <source>
        <dbReference type="EMBL" id="MBO8407136.1"/>
    </source>
</evidence>
<evidence type="ECO:0000313" key="3">
    <source>
        <dbReference type="Proteomes" id="UP000721442"/>
    </source>
</evidence>
<dbReference type="Gene3D" id="1.10.3670.10">
    <property type="entry name" value="Putative xylanase like domain"/>
    <property type="match status" value="1"/>
</dbReference>
<accession>A0A940DCW3</accession>
<feature type="chain" id="PRO_5036729866" evidence="1">
    <location>
        <begin position="20"/>
        <end position="231"/>
    </location>
</feature>
<feature type="signal peptide" evidence="1">
    <location>
        <begin position="1"/>
        <end position="19"/>
    </location>
</feature>
<reference evidence="2" key="2">
    <citation type="journal article" date="2021" name="PeerJ">
        <title>Extensive microbial diversity within the chicken gut microbiome revealed by metagenomics and culture.</title>
        <authorList>
            <person name="Gilroy R."/>
            <person name="Ravi A."/>
            <person name="Getino M."/>
            <person name="Pursley I."/>
            <person name="Horton D.L."/>
            <person name="Alikhan N.F."/>
            <person name="Baker D."/>
            <person name="Gharbi K."/>
            <person name="Hall N."/>
            <person name="Watson M."/>
            <person name="Adriaenssens E.M."/>
            <person name="Foster-Nyarko E."/>
            <person name="Jarju S."/>
            <person name="Secka A."/>
            <person name="Antonio M."/>
            <person name="Oren A."/>
            <person name="Chaudhuri R.R."/>
            <person name="La Ragione R."/>
            <person name="Hildebrand F."/>
            <person name="Pallen M.J."/>
        </authorList>
    </citation>
    <scope>NUCLEOTIDE SEQUENCE</scope>
    <source>
        <strain evidence="2">B1-16210</strain>
    </source>
</reference>
<dbReference type="InterPro" id="IPR010846">
    <property type="entry name" value="AmiA-like"/>
</dbReference>
<comment type="caution">
    <text evidence="2">The sequence shown here is derived from an EMBL/GenBank/DDBJ whole genome shotgun (WGS) entry which is preliminary data.</text>
</comment>
<reference evidence="2" key="1">
    <citation type="submission" date="2020-10" db="EMBL/GenBank/DDBJ databases">
        <authorList>
            <person name="Gilroy R."/>
        </authorList>
    </citation>
    <scope>NUCLEOTIDE SEQUENCE</scope>
    <source>
        <strain evidence="2">B1-16210</strain>
    </source>
</reference>
<gene>
    <name evidence="2" type="ORF">IAC77_01585</name>
</gene>
<proteinExistence type="predicted"/>
<organism evidence="2 3">
    <name type="scientific">Candidatus Enterousia excrementavium</name>
    <dbReference type="NCBI Taxonomy" id="2840789"/>
    <lineage>
        <taxon>Bacteria</taxon>
        <taxon>Pseudomonadati</taxon>
        <taxon>Pseudomonadota</taxon>
        <taxon>Alphaproteobacteria</taxon>
        <taxon>Candidatus Enterousia</taxon>
    </lineage>
</organism>
<keyword evidence="1" id="KW-0732">Signal</keyword>